<feature type="transmembrane region" description="Helical" evidence="8">
    <location>
        <begin position="59"/>
        <end position="77"/>
    </location>
</feature>
<dbReference type="HAMAP" id="MF_00912">
    <property type="entry name" value="DivIB"/>
    <property type="match status" value="1"/>
</dbReference>
<evidence type="ECO:0000259" key="10">
    <source>
        <dbReference type="PROSITE" id="PS51779"/>
    </source>
</evidence>
<evidence type="ECO:0000256" key="6">
    <source>
        <dbReference type="ARBA" id="ARBA00023136"/>
    </source>
</evidence>
<comment type="function">
    <text evidence="8">Cell division protein that may be involved in stabilizing or promoting the assembly of the division complex.</text>
</comment>
<comment type="similarity">
    <text evidence="8">Belongs to the FtsQ/DivIB family. DivIB subfamily.</text>
</comment>
<dbReference type="EMBL" id="CP011013">
    <property type="protein sequence ID" value="AJT50916.1"/>
    <property type="molecule type" value="Genomic_DNA"/>
</dbReference>
<evidence type="ECO:0000256" key="9">
    <source>
        <dbReference type="SAM" id="Coils"/>
    </source>
</evidence>
<evidence type="ECO:0000256" key="8">
    <source>
        <dbReference type="HAMAP-Rule" id="MF_00912"/>
    </source>
</evidence>
<organism evidence="11 12">
    <name type="scientific">Limosilactobacillus mucosae LM1</name>
    <dbReference type="NCBI Taxonomy" id="1130798"/>
    <lineage>
        <taxon>Bacteria</taxon>
        <taxon>Bacillati</taxon>
        <taxon>Bacillota</taxon>
        <taxon>Bacilli</taxon>
        <taxon>Lactobacillales</taxon>
        <taxon>Lactobacillaceae</taxon>
        <taxon>Limosilactobacillus</taxon>
    </lineage>
</organism>
<dbReference type="Gene3D" id="3.40.50.10960">
    <property type="match status" value="1"/>
</dbReference>
<reference evidence="11 12" key="1">
    <citation type="journal article" date="2012" name="J. Bacteriol.">
        <title>Genome sequence of Lactobacillus mucosae LM1, isolated from piglet feces.</title>
        <authorList>
            <person name="Lee J.H."/>
            <person name="Valeriano V.D."/>
            <person name="Shin Y.R."/>
            <person name="Chae J.P."/>
            <person name="Kim G.B."/>
            <person name="Ham J.S."/>
            <person name="Chun J."/>
            <person name="Kang D.K."/>
        </authorList>
    </citation>
    <scope>NUCLEOTIDE SEQUENCE [LARGE SCALE GENOMIC DNA]</scope>
    <source>
        <strain evidence="11 12">LM1</strain>
    </source>
</reference>
<dbReference type="PANTHER" id="PTHR37820:SF1">
    <property type="entry name" value="CELL DIVISION PROTEIN FTSQ"/>
    <property type="match status" value="1"/>
</dbReference>
<evidence type="ECO:0000256" key="1">
    <source>
        <dbReference type="ARBA" id="ARBA00004370"/>
    </source>
</evidence>
<keyword evidence="9" id="KW-0175">Coiled coil</keyword>
<proteinExistence type="inferred from homology"/>
<dbReference type="STRING" id="1130798.LBLM1_07910"/>
<accession>A0A0D4CM00</accession>
<feature type="coiled-coil region" evidence="9">
    <location>
        <begin position="4"/>
        <end position="38"/>
    </location>
</feature>
<evidence type="ECO:0000313" key="12">
    <source>
        <dbReference type="Proteomes" id="UP000003645"/>
    </source>
</evidence>
<protein>
    <recommendedName>
        <fullName evidence="8">Cell division protein DivIB</fullName>
    </recommendedName>
</protein>
<dbReference type="PROSITE" id="PS51779">
    <property type="entry name" value="POTRA"/>
    <property type="match status" value="1"/>
</dbReference>
<dbReference type="InterPro" id="IPR005548">
    <property type="entry name" value="Cell_div_FtsQ/DivIB_C"/>
</dbReference>
<dbReference type="GO" id="GO:0005886">
    <property type="term" value="C:plasma membrane"/>
    <property type="evidence" value="ECO:0007669"/>
    <property type="project" value="UniProtKB-SubCell"/>
</dbReference>
<dbReference type="GO" id="GO:0032153">
    <property type="term" value="C:cell division site"/>
    <property type="evidence" value="ECO:0007669"/>
    <property type="project" value="UniProtKB-UniRule"/>
</dbReference>
<evidence type="ECO:0000313" key="11">
    <source>
        <dbReference type="EMBL" id="AJT50916.1"/>
    </source>
</evidence>
<keyword evidence="4 8" id="KW-0812">Transmembrane</keyword>
<name>A0A0D4CM00_LIMMU</name>
<dbReference type="InterPro" id="IPR026580">
    <property type="entry name" value="DivIB"/>
</dbReference>
<dbReference type="RefSeq" id="WP_039945615.1">
    <property type="nucleotide sequence ID" value="NZ_CP011013.1"/>
</dbReference>
<sequence length="283" mass="31985">MKSDEERNQEHQRYARRLAKLEAQSAAAFDRRRRYQEQGIGSRVVGIKRAQRVDNSRRVLSILVPFLIIMLLALYIVSPLSKIKKIQVTGNQDLSAAKVESAAQIKKGALIWRVLFQQKKLEQTAQKANPQVKTLKVSLTGPQSIKIKVTEYPIIGVIEHNGVNQLLIGNGRLTPVKNRSISNFVRYAGFEHHEKIMQQTARQIGRLPAAIRGGISEVTFAPTTSDTKRLRIYMNDGNEILVRSDNLNQKMRYYPSIASKMKANGVVDLQYGAFSYSYGTKDE</sequence>
<keyword evidence="2 8" id="KW-1003">Cell membrane</keyword>
<evidence type="ECO:0000256" key="4">
    <source>
        <dbReference type="ARBA" id="ARBA00022692"/>
    </source>
</evidence>
<feature type="domain" description="POTRA" evidence="10">
    <location>
        <begin position="81"/>
        <end position="152"/>
    </location>
</feature>
<dbReference type="HOGENOM" id="CLU_046278_0_1_9"/>
<keyword evidence="12" id="KW-1185">Reference proteome</keyword>
<dbReference type="InterPro" id="IPR013685">
    <property type="entry name" value="POTRA_FtsQ_type"/>
</dbReference>
<dbReference type="KEGG" id="lmu:LBLM1_07910"/>
<keyword evidence="6 8" id="KW-0472">Membrane</keyword>
<dbReference type="Pfam" id="PF08478">
    <property type="entry name" value="POTRA_1"/>
    <property type="match status" value="1"/>
</dbReference>
<dbReference type="InterPro" id="IPR034746">
    <property type="entry name" value="POTRA"/>
</dbReference>
<evidence type="ECO:0000256" key="3">
    <source>
        <dbReference type="ARBA" id="ARBA00022618"/>
    </source>
</evidence>
<evidence type="ECO:0000256" key="2">
    <source>
        <dbReference type="ARBA" id="ARBA00022475"/>
    </source>
</evidence>
<dbReference type="Pfam" id="PF03799">
    <property type="entry name" value="FtsQ_DivIB_C"/>
    <property type="match status" value="1"/>
</dbReference>
<keyword evidence="7 8" id="KW-0131">Cell cycle</keyword>
<evidence type="ECO:0000256" key="7">
    <source>
        <dbReference type="ARBA" id="ARBA00023306"/>
    </source>
</evidence>
<gene>
    <name evidence="8" type="primary">divIB</name>
    <name evidence="11" type="ORF">LBLM1_07910</name>
</gene>
<dbReference type="PANTHER" id="PTHR37820">
    <property type="entry name" value="CELL DIVISION PROTEIN DIVIB"/>
    <property type="match status" value="1"/>
</dbReference>
<keyword evidence="3 8" id="KW-0132">Cell division</keyword>
<dbReference type="OrthoDB" id="1819027at2"/>
<keyword evidence="5 8" id="KW-1133">Transmembrane helix</keyword>
<dbReference type="InterPro" id="IPR050487">
    <property type="entry name" value="FtsQ_DivIB"/>
</dbReference>
<comment type="subcellular location">
    <subcellularLocation>
        <location evidence="8">Cell membrane</location>
        <topology evidence="8">Single-pass type II membrane protein</topology>
    </subcellularLocation>
    <subcellularLocation>
        <location evidence="1">Membrane</location>
    </subcellularLocation>
    <text evidence="8">Localizes to the division septum.</text>
</comment>
<evidence type="ECO:0000256" key="5">
    <source>
        <dbReference type="ARBA" id="ARBA00022989"/>
    </source>
</evidence>
<dbReference type="AlphaFoldDB" id="A0A0D4CM00"/>
<dbReference type="GO" id="GO:0043093">
    <property type="term" value="P:FtsZ-dependent cytokinesis"/>
    <property type="evidence" value="ECO:0007669"/>
    <property type="project" value="UniProtKB-UniRule"/>
</dbReference>
<dbReference type="Proteomes" id="UP000003645">
    <property type="component" value="Chromosome"/>
</dbReference>